<dbReference type="Pfam" id="PF03564">
    <property type="entry name" value="DUF1759"/>
    <property type="match status" value="1"/>
</dbReference>
<dbReference type="EnsemblMetazoa" id="AALFPA23_000428.R38003">
    <property type="protein sequence ID" value="AALFPA23_000428.P38003"/>
    <property type="gene ID" value="AALFPA23_000428"/>
</dbReference>
<evidence type="ECO:0000313" key="4">
    <source>
        <dbReference type="Proteomes" id="UP000069940"/>
    </source>
</evidence>
<organism evidence="3 4">
    <name type="scientific">Aedes albopictus</name>
    <name type="common">Asian tiger mosquito</name>
    <name type="synonym">Stegomyia albopicta</name>
    <dbReference type="NCBI Taxonomy" id="7160"/>
    <lineage>
        <taxon>Eukaryota</taxon>
        <taxon>Metazoa</taxon>
        <taxon>Ecdysozoa</taxon>
        <taxon>Arthropoda</taxon>
        <taxon>Hexapoda</taxon>
        <taxon>Insecta</taxon>
        <taxon>Pterygota</taxon>
        <taxon>Neoptera</taxon>
        <taxon>Endopterygota</taxon>
        <taxon>Diptera</taxon>
        <taxon>Nematocera</taxon>
        <taxon>Culicoidea</taxon>
        <taxon>Culicidae</taxon>
        <taxon>Culicinae</taxon>
        <taxon>Aedini</taxon>
        <taxon>Aedes</taxon>
        <taxon>Stegomyia</taxon>
    </lineage>
</organism>
<name>A0ABM1XK93_AEDAL</name>
<dbReference type="InterPro" id="IPR005312">
    <property type="entry name" value="DUF1759"/>
</dbReference>
<evidence type="ECO:0000256" key="2">
    <source>
        <dbReference type="SAM" id="MobiDB-lite"/>
    </source>
</evidence>
<evidence type="ECO:0000313" key="3">
    <source>
        <dbReference type="EnsemblMetazoa" id="AALFPA23_000428.P38003"/>
    </source>
</evidence>
<feature type="region of interest" description="Disordered" evidence="2">
    <location>
        <begin position="1"/>
        <end position="36"/>
    </location>
</feature>
<dbReference type="Proteomes" id="UP000069940">
    <property type="component" value="Unassembled WGS sequence"/>
</dbReference>
<feature type="coiled-coil region" evidence="1">
    <location>
        <begin position="376"/>
        <end position="470"/>
    </location>
</feature>
<protein>
    <submittedName>
        <fullName evidence="3">Uncharacterized protein</fullName>
    </submittedName>
</protein>
<dbReference type="PANTHER" id="PTHR47331">
    <property type="entry name" value="PHD-TYPE DOMAIN-CONTAINING PROTEIN"/>
    <property type="match status" value="1"/>
</dbReference>
<keyword evidence="1" id="KW-0175">Coiled coil</keyword>
<evidence type="ECO:0000256" key="1">
    <source>
        <dbReference type="SAM" id="Coils"/>
    </source>
</evidence>
<reference evidence="4" key="1">
    <citation type="journal article" date="2015" name="Proc. Natl. Acad. Sci. U.S.A.">
        <title>Genome sequence of the Asian Tiger mosquito, Aedes albopictus, reveals insights into its biology, genetics, and evolution.</title>
        <authorList>
            <person name="Chen X.G."/>
            <person name="Jiang X."/>
            <person name="Gu J."/>
            <person name="Xu M."/>
            <person name="Wu Y."/>
            <person name="Deng Y."/>
            <person name="Zhang C."/>
            <person name="Bonizzoni M."/>
            <person name="Dermauw W."/>
            <person name="Vontas J."/>
            <person name="Armbruster P."/>
            <person name="Huang X."/>
            <person name="Yang Y."/>
            <person name="Zhang H."/>
            <person name="He W."/>
            <person name="Peng H."/>
            <person name="Liu Y."/>
            <person name="Wu K."/>
            <person name="Chen J."/>
            <person name="Lirakis M."/>
            <person name="Topalis P."/>
            <person name="Van Leeuwen T."/>
            <person name="Hall A.B."/>
            <person name="Jiang X."/>
            <person name="Thorpe C."/>
            <person name="Mueller R.L."/>
            <person name="Sun C."/>
            <person name="Waterhouse R.M."/>
            <person name="Yan G."/>
            <person name="Tu Z.J."/>
            <person name="Fang X."/>
            <person name="James A.A."/>
        </authorList>
    </citation>
    <scope>NUCLEOTIDE SEQUENCE [LARGE SCALE GENOMIC DNA]</scope>
    <source>
        <strain evidence="4">Foshan</strain>
    </source>
</reference>
<feature type="coiled-coil region" evidence="1">
    <location>
        <begin position="81"/>
        <end position="120"/>
    </location>
</feature>
<accession>A0ABM1XK93</accession>
<proteinExistence type="predicted"/>
<dbReference type="PANTHER" id="PTHR47331:SF1">
    <property type="entry name" value="GAG-LIKE PROTEIN"/>
    <property type="match status" value="1"/>
</dbReference>
<feature type="compositionally biased region" description="Polar residues" evidence="2">
    <location>
        <begin position="1"/>
        <end position="21"/>
    </location>
</feature>
<sequence length="878" mass="99280">MNSQANVRQTRSQTRIQQGNANLMPGDDGKMSSHSSEGSFIQSIIDRDGACMSANACGVSKTTSSIISALSGTSSSRKALLDRELLRLEEEKQLIDDLNREKIERERALNEKELQQKLERGKEFIARKHELLRQQEEEEGKSVCSMRSSQRIAKRTEDWVNQSKVIDEAGEVVVDVRQVPQPTSAITAHPEGVGLAEVHVSSTPIKAAVSTLQHPLGDGKRELESEVKSFPPILESISIGDESEDSLEAIAVGPKADRQEQDKHSSRLPFVNLQPYANLLKVEEATVNSGAVSKVNRFGAHCYQRWSMETSELRKHNAHQLQGETEADMMVKEQPEIDGWRKREVELVNQIRSLQLQHATEQKLVREREDGLYIQLKQRDREKFQLEAQIEALEKILVEDRERMRTSEADLQAQLQRRDRELEALQHQVKELQNEIKTLRSREKQLQFENEAADQREQKAIRQRKKAEKDYWDFYEEIQQIIKRNEDQSVDTDCYSTLPPPPPSWIGDASASDAGNHMNYDLNRAFHRPLLPAMDSQLSSQAVSQAASYLGPSPQQLAARLVVIKELPIFSGDPVDWPLFISSYQHSTETCGYTNSENLLRLQRCLRGSAKDSVSSFLLHPSTVPHVLSTLQLLYGRPEQIVNNMIAKVRATPPPKADKLETLVSFGLVVQNLCGHLKAVGLHRYLTNPILLQELVDKLPTTVKFNWALHQEQVPDVDLNVFSEYMAKITSAASGITQLANIPQNCLKDERTRPKDRSFVHMHGSSEQIEPNYREDVEKAGIDGQVQKGRNNQSKCSICDVDSHQISSCTSFNALDLDGRWEAVKMHKLCARCLMSHARWPCKGQVCGINGCPKRHHRMLHYMPTATVDYQSDSYSSS</sequence>
<dbReference type="RefSeq" id="XP_062707629.1">
    <property type="nucleotide sequence ID" value="XM_062851645.1"/>
</dbReference>
<keyword evidence="4" id="KW-1185">Reference proteome</keyword>
<dbReference type="GeneID" id="134288027"/>
<reference evidence="3" key="2">
    <citation type="submission" date="2025-05" db="UniProtKB">
        <authorList>
            <consortium name="EnsemblMetazoa"/>
        </authorList>
    </citation>
    <scope>IDENTIFICATION</scope>
    <source>
        <strain evidence="3">Foshan</strain>
    </source>
</reference>